<evidence type="ECO:0000256" key="7">
    <source>
        <dbReference type="SAM" id="MobiDB-lite"/>
    </source>
</evidence>
<comment type="similarity">
    <text evidence="1 6">Belongs to the universal ribosomal protein uS9 family.</text>
</comment>
<dbReference type="InterPro" id="IPR020574">
    <property type="entry name" value="Ribosomal_uS9_CS"/>
</dbReference>
<dbReference type="PANTHER" id="PTHR21569">
    <property type="entry name" value="RIBOSOMAL PROTEIN S9"/>
    <property type="match status" value="1"/>
</dbReference>
<dbReference type="RefSeq" id="XP_066662115.1">
    <property type="nucleotide sequence ID" value="XM_066816423.1"/>
</dbReference>
<evidence type="ECO:0000313" key="8">
    <source>
        <dbReference type="EMBL" id="KAK8065362.1"/>
    </source>
</evidence>
<dbReference type="InterPro" id="IPR020568">
    <property type="entry name" value="Ribosomal_Su5_D2-typ_SF"/>
</dbReference>
<name>A0ABR1V334_9PEZI</name>
<evidence type="ECO:0000256" key="4">
    <source>
        <dbReference type="ARBA" id="ARBA00039318"/>
    </source>
</evidence>
<reference evidence="8 9" key="1">
    <citation type="submission" date="2023-01" db="EMBL/GenBank/DDBJ databases">
        <title>Analysis of 21 Apiospora genomes using comparative genomics revels a genus with tremendous synthesis potential of carbohydrate active enzymes and secondary metabolites.</title>
        <authorList>
            <person name="Sorensen T."/>
        </authorList>
    </citation>
    <scope>NUCLEOTIDE SEQUENCE [LARGE SCALE GENOMIC DNA]</scope>
    <source>
        <strain evidence="8 9">CBS 114990</strain>
    </source>
</reference>
<keyword evidence="3 6" id="KW-0687">Ribonucleoprotein</keyword>
<comment type="caution">
    <text evidence="8">The sequence shown here is derived from an EMBL/GenBank/DDBJ whole genome shotgun (WGS) entry which is preliminary data.</text>
</comment>
<evidence type="ECO:0000256" key="5">
    <source>
        <dbReference type="ARBA" id="ARBA00042623"/>
    </source>
</evidence>
<dbReference type="Pfam" id="PF00380">
    <property type="entry name" value="Ribosomal_S9"/>
    <property type="match status" value="1"/>
</dbReference>
<dbReference type="Gene3D" id="3.30.230.10">
    <property type="match status" value="1"/>
</dbReference>
<dbReference type="SUPFAM" id="SSF54211">
    <property type="entry name" value="Ribosomal protein S5 domain 2-like"/>
    <property type="match status" value="1"/>
</dbReference>
<evidence type="ECO:0000256" key="2">
    <source>
        <dbReference type="ARBA" id="ARBA00022980"/>
    </source>
</evidence>
<keyword evidence="9" id="KW-1185">Reference proteome</keyword>
<evidence type="ECO:0000256" key="3">
    <source>
        <dbReference type="ARBA" id="ARBA00023274"/>
    </source>
</evidence>
<dbReference type="EMBL" id="JAQQWN010000009">
    <property type="protein sequence ID" value="KAK8065362.1"/>
    <property type="molecule type" value="Genomic_DNA"/>
</dbReference>
<accession>A0ABR1V334</accession>
<dbReference type="GO" id="GO:0005840">
    <property type="term" value="C:ribosome"/>
    <property type="evidence" value="ECO:0007669"/>
    <property type="project" value="UniProtKB-KW"/>
</dbReference>
<gene>
    <name evidence="8" type="ORF">PG997_012109</name>
</gene>
<evidence type="ECO:0000313" key="9">
    <source>
        <dbReference type="Proteomes" id="UP001433268"/>
    </source>
</evidence>
<dbReference type="NCBIfam" id="NF001099">
    <property type="entry name" value="PRK00132.1"/>
    <property type="match status" value="1"/>
</dbReference>
<dbReference type="PANTHER" id="PTHR21569:SF1">
    <property type="entry name" value="SMALL RIBOSOMAL SUBUNIT PROTEIN US9M"/>
    <property type="match status" value="1"/>
</dbReference>
<dbReference type="InterPro" id="IPR014721">
    <property type="entry name" value="Ribsml_uS5_D2-typ_fold_subgr"/>
</dbReference>
<evidence type="ECO:0000256" key="6">
    <source>
        <dbReference type="RuleBase" id="RU003815"/>
    </source>
</evidence>
<organism evidence="8 9">
    <name type="scientific">Apiospora hydei</name>
    <dbReference type="NCBI Taxonomy" id="1337664"/>
    <lineage>
        <taxon>Eukaryota</taxon>
        <taxon>Fungi</taxon>
        <taxon>Dikarya</taxon>
        <taxon>Ascomycota</taxon>
        <taxon>Pezizomycotina</taxon>
        <taxon>Sordariomycetes</taxon>
        <taxon>Xylariomycetidae</taxon>
        <taxon>Amphisphaeriales</taxon>
        <taxon>Apiosporaceae</taxon>
        <taxon>Apiospora</taxon>
    </lineage>
</organism>
<dbReference type="GeneID" id="92049483"/>
<evidence type="ECO:0000256" key="1">
    <source>
        <dbReference type="ARBA" id="ARBA00005251"/>
    </source>
</evidence>
<dbReference type="InterPro" id="IPR023035">
    <property type="entry name" value="Ribosomal_uS9_bac/plastid"/>
</dbReference>
<dbReference type="PROSITE" id="PS00360">
    <property type="entry name" value="RIBOSOMAL_S9"/>
    <property type="match status" value="1"/>
</dbReference>
<keyword evidence="2 6" id="KW-0689">Ribosomal protein</keyword>
<feature type="region of interest" description="Disordered" evidence="7">
    <location>
        <begin position="304"/>
        <end position="324"/>
    </location>
</feature>
<proteinExistence type="inferred from homology"/>
<feature type="compositionally biased region" description="Basic residues" evidence="7">
    <location>
        <begin position="305"/>
        <end position="324"/>
    </location>
</feature>
<sequence length="324" mass="36273">MSSLRTGFRCLRDIRQTGKVAATAQWQPTSKASLAYRPKQAINATRSITTTAPRLAETTTTEIIPSDLEPADQDQSAVVQVPYARAVPISPSYFSRKPIFNDAFVIVQDLARKYARLPIIPRDKVTPTAWRTKEQYRLAVGEHVKGRDYATCMKLAKRLNQIHPDLMPEEVTAGLLPFKREVNYYLNQPKIQPIDQYGRSHGVGKRKSSVARAWVVEGTGEVLVNGKPLSEAFGRVHDRESAVWGMKLTERLDKYNVWAMVSGGGTTGQAEALALAIAKALCVHEPALKNPLRRAGCITRDPRKVERKKHGHVKARKMPTWVKR</sequence>
<protein>
    <recommendedName>
        <fullName evidence="4">Small ribosomal subunit protein uS9m</fullName>
    </recommendedName>
    <alternativeName>
        <fullName evidence="5">37S ribosomal protein S9, mitochondrial</fullName>
    </alternativeName>
</protein>
<dbReference type="InterPro" id="IPR000754">
    <property type="entry name" value="Ribosomal_uS9"/>
</dbReference>
<dbReference type="Proteomes" id="UP001433268">
    <property type="component" value="Unassembled WGS sequence"/>
</dbReference>